<keyword evidence="6 7" id="KW-0472">Membrane</keyword>
<dbReference type="OrthoDB" id="180217at2"/>
<protein>
    <submittedName>
        <fullName evidence="9">Dolichyl-phosphate-mannose-protein mannosyltransferase</fullName>
    </submittedName>
</protein>
<reference evidence="9 10" key="1">
    <citation type="submission" date="2016-10" db="EMBL/GenBank/DDBJ databases">
        <authorList>
            <person name="de Groot N.N."/>
        </authorList>
    </citation>
    <scope>NUCLEOTIDE SEQUENCE [LARGE SCALE GENOMIC DNA]</scope>
    <source>
        <strain evidence="9 10">DSM 21019</strain>
    </source>
</reference>
<accession>A0A1I6H129</accession>
<dbReference type="RefSeq" id="WP_092982469.1">
    <property type="nucleotide sequence ID" value="NZ_FOYQ01000002.1"/>
</dbReference>
<dbReference type="GO" id="GO:0016020">
    <property type="term" value="C:membrane"/>
    <property type="evidence" value="ECO:0007669"/>
    <property type="project" value="InterPro"/>
</dbReference>
<keyword evidence="5 7" id="KW-1133">Transmembrane helix</keyword>
<organism evidence="9 10">
    <name type="scientific">Robiginitalea myxolifaciens</name>
    <dbReference type="NCBI Taxonomy" id="400055"/>
    <lineage>
        <taxon>Bacteria</taxon>
        <taxon>Pseudomonadati</taxon>
        <taxon>Bacteroidota</taxon>
        <taxon>Flavobacteriia</taxon>
        <taxon>Flavobacteriales</taxon>
        <taxon>Flavobacteriaceae</taxon>
        <taxon>Robiginitalea</taxon>
    </lineage>
</organism>
<dbReference type="SUPFAM" id="SSF48452">
    <property type="entry name" value="TPR-like"/>
    <property type="match status" value="1"/>
</dbReference>
<keyword evidence="2 9" id="KW-0328">Glycosyltransferase</keyword>
<name>A0A1I6H129_9FLAO</name>
<evidence type="ECO:0000256" key="3">
    <source>
        <dbReference type="ARBA" id="ARBA00022679"/>
    </source>
</evidence>
<evidence type="ECO:0000256" key="6">
    <source>
        <dbReference type="ARBA" id="ARBA00023136"/>
    </source>
</evidence>
<dbReference type="GO" id="GO:0000030">
    <property type="term" value="F:mannosyltransferase activity"/>
    <property type="evidence" value="ECO:0007669"/>
    <property type="project" value="InterPro"/>
</dbReference>
<feature type="transmembrane region" description="Helical" evidence="7">
    <location>
        <begin position="343"/>
        <end position="373"/>
    </location>
</feature>
<dbReference type="Proteomes" id="UP000199534">
    <property type="component" value="Unassembled WGS sequence"/>
</dbReference>
<dbReference type="Pfam" id="PF02366">
    <property type="entry name" value="PMT"/>
    <property type="match status" value="1"/>
</dbReference>
<evidence type="ECO:0000259" key="8">
    <source>
        <dbReference type="Pfam" id="PF02366"/>
    </source>
</evidence>
<keyword evidence="10" id="KW-1185">Reference proteome</keyword>
<dbReference type="InterPro" id="IPR003342">
    <property type="entry name" value="ArnT-like_N"/>
</dbReference>
<evidence type="ECO:0000256" key="4">
    <source>
        <dbReference type="ARBA" id="ARBA00022692"/>
    </source>
</evidence>
<dbReference type="EMBL" id="FOYQ01000002">
    <property type="protein sequence ID" value="SFR48031.1"/>
    <property type="molecule type" value="Genomic_DNA"/>
</dbReference>
<feature type="transmembrane region" description="Helical" evidence="7">
    <location>
        <begin position="124"/>
        <end position="154"/>
    </location>
</feature>
<feature type="transmembrane region" description="Helical" evidence="7">
    <location>
        <begin position="191"/>
        <end position="208"/>
    </location>
</feature>
<dbReference type="GO" id="GO:0012505">
    <property type="term" value="C:endomembrane system"/>
    <property type="evidence" value="ECO:0007669"/>
    <property type="project" value="UniProtKB-SubCell"/>
</dbReference>
<sequence>MQKVFSRQTFTSNPRLWQGLTLLGVLLFTIWRSSYGTRLDSFANDEPFHIISGAYYAETGDYRLNPEHPPLSKLWVGHWIKNDMELRPLEVLNDKEHERHWLQEIMYYENDDIGIQRKSRAAMYAFHFILGLCIAGLLWRFFGFQWALISMLWLALEPSISSHQPLVLTDLPLSLTLVLSALTAGKLAMTWKWEWVVAFGLAVGSAMAVKHSALPAIAGIGLLLLGFALIPLVKKSWKEAGSRLVRILGASIIGLGVLWAAYGFSYEGSIEGKDQFNRSLELKISDLNKPIYRNLVTFMDNSRLFPKAYLWGFADTIRAGMEGRGDDEHKFFGEVVMGRAPYLYFPAVLLVRIPLALQLVLLLGLGVLIYCAIKARKGEGSFTKEQWVIIAFVGTLVIMHVLALASGRTSYGGVRHAMPITAGLGILAGASAFLGLPRLGIRNRLIPYGLLLITFVMTVTEKRIYEYHNEIVGGTENAYKFFANEGLYLGQRFYEIRDFFDGIHVDSTENIQSWSWLMKEEVNASKLDVERGIVKDIFDDSNSEGKVKGYFIIESWLYHPWPNWDPARLDALKTVKRLGNISIAYGELADPENWAFSMSGKVFEYLAETREPDWDLVRRRMEKVVEIMPWRSSDNTVLGNAYLRLNQKENALAAYTRASENLASDDPYQELLKNQIETIRNATELSDIKTLRPAVLE</sequence>
<dbReference type="GO" id="GO:0006493">
    <property type="term" value="P:protein O-linked glycosylation"/>
    <property type="evidence" value="ECO:0007669"/>
    <property type="project" value="InterPro"/>
</dbReference>
<feature type="transmembrane region" description="Helical" evidence="7">
    <location>
        <begin position="417"/>
        <end position="436"/>
    </location>
</feature>
<comment type="subcellular location">
    <subcellularLocation>
        <location evidence="1">Endomembrane system</location>
        <topology evidence="1">Multi-pass membrane protein</topology>
    </subcellularLocation>
</comment>
<evidence type="ECO:0000313" key="9">
    <source>
        <dbReference type="EMBL" id="SFR48031.1"/>
    </source>
</evidence>
<feature type="transmembrane region" description="Helical" evidence="7">
    <location>
        <begin position="166"/>
        <end position="184"/>
    </location>
</feature>
<feature type="transmembrane region" description="Helical" evidence="7">
    <location>
        <begin position="385"/>
        <end position="405"/>
    </location>
</feature>
<feature type="transmembrane region" description="Helical" evidence="7">
    <location>
        <begin position="245"/>
        <end position="264"/>
    </location>
</feature>
<dbReference type="InterPro" id="IPR011990">
    <property type="entry name" value="TPR-like_helical_dom_sf"/>
</dbReference>
<feature type="domain" description="ArnT-like N-terminal" evidence="8">
    <location>
        <begin position="53"/>
        <end position="258"/>
    </location>
</feature>
<evidence type="ECO:0000256" key="5">
    <source>
        <dbReference type="ARBA" id="ARBA00022989"/>
    </source>
</evidence>
<evidence type="ECO:0000256" key="7">
    <source>
        <dbReference type="SAM" id="Phobius"/>
    </source>
</evidence>
<keyword evidence="3 9" id="KW-0808">Transferase</keyword>
<evidence type="ECO:0000256" key="1">
    <source>
        <dbReference type="ARBA" id="ARBA00004127"/>
    </source>
</evidence>
<feature type="transmembrane region" description="Helical" evidence="7">
    <location>
        <begin position="214"/>
        <end position="233"/>
    </location>
</feature>
<evidence type="ECO:0000256" key="2">
    <source>
        <dbReference type="ARBA" id="ARBA00022676"/>
    </source>
</evidence>
<gene>
    <name evidence="9" type="ORF">SAMN04490243_2013</name>
</gene>
<dbReference type="AlphaFoldDB" id="A0A1I6H129"/>
<keyword evidence="4 7" id="KW-0812">Transmembrane</keyword>
<evidence type="ECO:0000313" key="10">
    <source>
        <dbReference type="Proteomes" id="UP000199534"/>
    </source>
</evidence>
<proteinExistence type="predicted"/>